<reference evidence="1 2" key="1">
    <citation type="submission" date="2020-07" db="EMBL/GenBank/DDBJ databases">
        <authorList>
            <person name="Feng X."/>
        </authorList>
    </citation>
    <scope>NUCLEOTIDE SEQUENCE [LARGE SCALE GENOMIC DNA]</scope>
    <source>
        <strain evidence="1 2">JCM31066</strain>
    </source>
</reference>
<keyword evidence="2" id="KW-1185">Reference proteome</keyword>
<dbReference type="Gene3D" id="3.10.180.10">
    <property type="entry name" value="2,3-Dihydroxybiphenyl 1,2-Dioxygenase, domain 1"/>
    <property type="match status" value="1"/>
</dbReference>
<protein>
    <submittedName>
        <fullName evidence="1">Uncharacterized protein</fullName>
    </submittedName>
</protein>
<dbReference type="AlphaFoldDB" id="A0A842HFP9"/>
<organism evidence="1 2">
    <name type="scientific">Ruficoccus amylovorans</name>
    <dbReference type="NCBI Taxonomy" id="1804625"/>
    <lineage>
        <taxon>Bacteria</taxon>
        <taxon>Pseudomonadati</taxon>
        <taxon>Verrucomicrobiota</taxon>
        <taxon>Opitutia</taxon>
        <taxon>Puniceicoccales</taxon>
        <taxon>Cerasicoccaceae</taxon>
        <taxon>Ruficoccus</taxon>
    </lineage>
</organism>
<sequence length="55" mass="6022">MAEEPLGARLADCPKRLLKLITDPTPDRAKRLMDAMMTMIKLDIPALEQAVNGSA</sequence>
<proteinExistence type="predicted"/>
<dbReference type="Proteomes" id="UP000546464">
    <property type="component" value="Unassembled WGS sequence"/>
</dbReference>
<evidence type="ECO:0000313" key="1">
    <source>
        <dbReference type="EMBL" id="MBC2595485.1"/>
    </source>
</evidence>
<dbReference type="RefSeq" id="WP_185676446.1">
    <property type="nucleotide sequence ID" value="NZ_JACHVB010000042.1"/>
</dbReference>
<dbReference type="EMBL" id="JACHVB010000042">
    <property type="protein sequence ID" value="MBC2595485.1"/>
    <property type="molecule type" value="Genomic_DNA"/>
</dbReference>
<comment type="caution">
    <text evidence="1">The sequence shown here is derived from an EMBL/GenBank/DDBJ whole genome shotgun (WGS) entry which is preliminary data.</text>
</comment>
<dbReference type="InterPro" id="IPR029068">
    <property type="entry name" value="Glyas_Bleomycin-R_OHBP_Dase"/>
</dbReference>
<name>A0A842HFP9_9BACT</name>
<accession>A0A842HFP9</accession>
<evidence type="ECO:0000313" key="2">
    <source>
        <dbReference type="Proteomes" id="UP000546464"/>
    </source>
</evidence>
<gene>
    <name evidence="1" type="ORF">H5P28_14555</name>
</gene>